<evidence type="ECO:0000313" key="8">
    <source>
        <dbReference type="Proteomes" id="UP000272400"/>
    </source>
</evidence>
<feature type="domain" description="HTH tetR-type" evidence="6">
    <location>
        <begin position="21"/>
        <end position="81"/>
    </location>
</feature>
<evidence type="ECO:0000256" key="1">
    <source>
        <dbReference type="ARBA" id="ARBA00023015"/>
    </source>
</evidence>
<dbReference type="EMBL" id="RJKE01000001">
    <property type="protein sequence ID" value="ROO87280.1"/>
    <property type="molecule type" value="Genomic_DNA"/>
</dbReference>
<dbReference type="SUPFAM" id="SSF46689">
    <property type="entry name" value="Homeodomain-like"/>
    <property type="match status" value="2"/>
</dbReference>
<reference evidence="7 8" key="1">
    <citation type="submission" date="2018-11" db="EMBL/GenBank/DDBJ databases">
        <title>Sequencing the genomes of 1000 actinobacteria strains.</title>
        <authorList>
            <person name="Klenk H.-P."/>
        </authorList>
    </citation>
    <scope>NUCLEOTIDE SEQUENCE [LARGE SCALE GENOMIC DNA]</scope>
    <source>
        <strain evidence="7 8">DSM 44254</strain>
    </source>
</reference>
<dbReference type="Proteomes" id="UP000272400">
    <property type="component" value="Unassembled WGS sequence"/>
</dbReference>
<dbReference type="InterPro" id="IPR050109">
    <property type="entry name" value="HTH-type_TetR-like_transc_reg"/>
</dbReference>
<evidence type="ECO:0000313" key="7">
    <source>
        <dbReference type="EMBL" id="ROO87280.1"/>
    </source>
</evidence>
<evidence type="ECO:0000256" key="3">
    <source>
        <dbReference type="ARBA" id="ARBA00023163"/>
    </source>
</evidence>
<dbReference type="RefSeq" id="WP_123666581.1">
    <property type="nucleotide sequence ID" value="NZ_RJKE01000001.1"/>
</dbReference>
<gene>
    <name evidence="7" type="ORF">EDD29_4875</name>
</gene>
<evidence type="ECO:0000256" key="5">
    <source>
        <dbReference type="SAM" id="MobiDB-lite"/>
    </source>
</evidence>
<evidence type="ECO:0000256" key="4">
    <source>
        <dbReference type="PROSITE-ProRule" id="PRU00335"/>
    </source>
</evidence>
<protein>
    <submittedName>
        <fullName evidence="7">TetR family transcriptional regulator</fullName>
    </submittedName>
</protein>
<proteinExistence type="predicted"/>
<keyword evidence="3" id="KW-0804">Transcription</keyword>
<comment type="caution">
    <text evidence="7">The sequence shown here is derived from an EMBL/GenBank/DDBJ whole genome shotgun (WGS) entry which is preliminary data.</text>
</comment>
<dbReference type="GO" id="GO:0003700">
    <property type="term" value="F:DNA-binding transcription factor activity"/>
    <property type="evidence" value="ECO:0007669"/>
    <property type="project" value="TreeGrafter"/>
</dbReference>
<feature type="DNA-binding region" description="H-T-H motif" evidence="4">
    <location>
        <begin position="247"/>
        <end position="266"/>
    </location>
</feature>
<feature type="DNA-binding region" description="H-T-H motif" evidence="4">
    <location>
        <begin position="44"/>
        <end position="63"/>
    </location>
</feature>
<dbReference type="OrthoDB" id="4537491at2"/>
<dbReference type="InterPro" id="IPR009057">
    <property type="entry name" value="Homeodomain-like_sf"/>
</dbReference>
<evidence type="ECO:0000259" key="6">
    <source>
        <dbReference type="PROSITE" id="PS50977"/>
    </source>
</evidence>
<dbReference type="PRINTS" id="PR00455">
    <property type="entry name" value="HTHTETR"/>
</dbReference>
<keyword evidence="2 4" id="KW-0238">DNA-binding</keyword>
<keyword evidence="8" id="KW-1185">Reference proteome</keyword>
<name>A0A3N1D1A8_9ACTN</name>
<feature type="region of interest" description="Disordered" evidence="5">
    <location>
        <begin position="199"/>
        <end position="225"/>
    </location>
</feature>
<feature type="domain" description="HTH tetR-type" evidence="6">
    <location>
        <begin position="224"/>
        <end position="284"/>
    </location>
</feature>
<feature type="compositionally biased region" description="Basic and acidic residues" evidence="5">
    <location>
        <begin position="213"/>
        <end position="225"/>
    </location>
</feature>
<accession>A0A3N1D1A8</accession>
<evidence type="ECO:0000256" key="2">
    <source>
        <dbReference type="ARBA" id="ARBA00023125"/>
    </source>
</evidence>
<organism evidence="7 8">
    <name type="scientific">Actinocorallia herbida</name>
    <dbReference type="NCBI Taxonomy" id="58109"/>
    <lineage>
        <taxon>Bacteria</taxon>
        <taxon>Bacillati</taxon>
        <taxon>Actinomycetota</taxon>
        <taxon>Actinomycetes</taxon>
        <taxon>Streptosporangiales</taxon>
        <taxon>Thermomonosporaceae</taxon>
        <taxon>Actinocorallia</taxon>
    </lineage>
</organism>
<dbReference type="AlphaFoldDB" id="A0A3N1D1A8"/>
<dbReference type="PROSITE" id="PS50977">
    <property type="entry name" value="HTH_TETR_2"/>
    <property type="match status" value="2"/>
</dbReference>
<dbReference type="PANTHER" id="PTHR30055:SF234">
    <property type="entry name" value="HTH-TYPE TRANSCRIPTIONAL REGULATOR BETI"/>
    <property type="match status" value="1"/>
</dbReference>
<dbReference type="PANTHER" id="PTHR30055">
    <property type="entry name" value="HTH-TYPE TRANSCRIPTIONAL REGULATOR RUTR"/>
    <property type="match status" value="1"/>
</dbReference>
<keyword evidence="1" id="KW-0805">Transcription regulation</keyword>
<dbReference type="GO" id="GO:0000976">
    <property type="term" value="F:transcription cis-regulatory region binding"/>
    <property type="evidence" value="ECO:0007669"/>
    <property type="project" value="TreeGrafter"/>
</dbReference>
<dbReference type="Pfam" id="PF00440">
    <property type="entry name" value="TetR_N"/>
    <property type="match status" value="2"/>
</dbReference>
<sequence>MADRAWERSRDAEMRAPAFKQVRYERILEAALEILQDQEYEQIKVDDVARHAEMAKATLYRYFASKDQVYAVVLRRWAERELQRAVTSAEPGEVHACARAVIGAYERQPQFFRLELLLSTSTEREVRAEMSALSARTRQLYARGFAACGVSSPYDAAVTLQALMRSFLTGVIIHEMPLSTAHRRITRFIDLCTAPESLTRTRPARSAEPPPRPAEDEKRSSAKQARRDLIVRVATEALAEQPYEQIHVSQIAQRAQMAPGTLYRHFPSKDHLYAIVIREWFRTSRFLLPFDDLAPSERVRARTSAALETFEAQPQFFLLNLLLYSAPDPAVHDVLAEVASHAECLLAQDFHAAGVTDSYDASVMLMAILHSLAQAALTYDTSFPEVHRIADAFIALTTTASRPGPTAP</sequence>
<dbReference type="InterPro" id="IPR001647">
    <property type="entry name" value="HTH_TetR"/>
</dbReference>
<dbReference type="Gene3D" id="1.10.357.10">
    <property type="entry name" value="Tetracycline Repressor, domain 2"/>
    <property type="match status" value="2"/>
</dbReference>